<protein>
    <submittedName>
        <fullName evidence="1">Uncharacterized protein</fullName>
    </submittedName>
</protein>
<proteinExistence type="predicted"/>
<dbReference type="AlphaFoldDB" id="A0A7C1K097"/>
<reference evidence="1" key="1">
    <citation type="journal article" date="2020" name="mSystems">
        <title>Genome- and Community-Level Interaction Insights into Carbon Utilization and Element Cycling Functions of Hydrothermarchaeota in Hydrothermal Sediment.</title>
        <authorList>
            <person name="Zhou Z."/>
            <person name="Liu Y."/>
            <person name="Xu W."/>
            <person name="Pan J."/>
            <person name="Luo Z.H."/>
            <person name="Li M."/>
        </authorList>
    </citation>
    <scope>NUCLEOTIDE SEQUENCE [LARGE SCALE GENOMIC DNA]</scope>
    <source>
        <strain evidence="1">SpSt-289</strain>
    </source>
</reference>
<comment type="caution">
    <text evidence="1">The sequence shown here is derived from an EMBL/GenBank/DDBJ whole genome shotgun (WGS) entry which is preliminary data.</text>
</comment>
<evidence type="ECO:0000313" key="1">
    <source>
        <dbReference type="EMBL" id="HDX31749.1"/>
    </source>
</evidence>
<organism evidence="1">
    <name type="scientific">Caldilinea aerophila</name>
    <dbReference type="NCBI Taxonomy" id="133453"/>
    <lineage>
        <taxon>Bacteria</taxon>
        <taxon>Bacillati</taxon>
        <taxon>Chloroflexota</taxon>
        <taxon>Caldilineae</taxon>
        <taxon>Caldilineales</taxon>
        <taxon>Caldilineaceae</taxon>
        <taxon>Caldilinea</taxon>
    </lineage>
</organism>
<sequence length="247" mass="27666">MMHTYFALSAWREALARIFEGFTEQDNVSPTWLVNPSTNRRLKLDKFYPEISVAVRFVGLTAKGQGRKSDLEVLEEEARERTRAELCREHGVHLATIDLNEDPVKQLDGLIGVLARASRSLAQSNRPAEDKVRWMPALAAARARAEQLRSRLAKDPEQMLENLAAAWRDREVNLALQLRAASASPSEATVAVVLKPGQRVRHIRFGEGIITQIEGDGPEAMISILFDTADLRTFRADLLADKVEVLE</sequence>
<accession>A0A7C1K097</accession>
<gene>
    <name evidence="1" type="ORF">ENQ20_09695</name>
</gene>
<dbReference type="EMBL" id="DSMG01000099">
    <property type="protein sequence ID" value="HDX31749.1"/>
    <property type="molecule type" value="Genomic_DNA"/>
</dbReference>
<name>A0A7C1K097_9CHLR</name>